<name>A0AAP2Q7A7_PARDI</name>
<evidence type="ECO:0000259" key="7">
    <source>
        <dbReference type="Pfam" id="PF02687"/>
    </source>
</evidence>
<dbReference type="EMBL" id="JAJCNI010000012">
    <property type="protein sequence ID" value="MCB6518350.1"/>
    <property type="molecule type" value="Genomic_DNA"/>
</dbReference>
<reference evidence="9" key="1">
    <citation type="submission" date="2021-10" db="EMBL/GenBank/DDBJ databases">
        <title>Collection of gut derived symbiotic bacterial strains cultured from healthy donors.</title>
        <authorList>
            <person name="Lin H."/>
            <person name="Littmann E."/>
            <person name="Kohout C."/>
            <person name="Pamer E.G."/>
        </authorList>
    </citation>
    <scope>NUCLEOTIDE SEQUENCE</scope>
    <source>
        <strain evidence="9">DFI.2.94</strain>
    </source>
</reference>
<evidence type="ECO:0000256" key="6">
    <source>
        <dbReference type="SAM" id="Phobius"/>
    </source>
</evidence>
<evidence type="ECO:0000256" key="3">
    <source>
        <dbReference type="ARBA" id="ARBA00022692"/>
    </source>
</evidence>
<sequence>MNYLLNIKSFTKFLSRNKLYTIIEILGLSISLMFVILIGIYTKQELSVDSFQKDADRIYVLGNESFMISAYGIGERLMTQFPEVEKVMTVSSNLPWGGIEALPITWQDKKINAKIQYTYEDFFDFFSFDLVTGSKSQVLSDKNYAVISDSFAKKFFGDANPIGQTLQISPSISIIVNGIMKDMHNSVIPYCDILARVEKLTEMYPEMDKENYSNCYNSLVFLRTQKGSDLLSKTNDMASFFKGFYWPYERDQVKDVVVVPLRKAYFIEKAQYSMLENGDWDFVIILISVGIVILFFAIINYVNLTVAQIGSRAKEAAIRSLLGSTKKELFTRLILESILLSQVSFLIGLFLATLAIPYANQLLEAHINLPGAVTPINILLGILLILLLGCVSGILPAIHITRAKAVDVMKGSFRMQTKMTFSKFFITFQNAITIALIATSLTMVLQINYLIKAPLGYNTQNIIDIPIGMEELKLKELNNTLLGELKQLACVNKVGCARSTPFKVGNNYTMEINGNLVSLQGFVMDTTSLHILGLKILKDNHLATGEGCFLTDAAFKAMGIGEDAKSFPFFGNPRMIAGKIQDFQLNNITMANPPIFVQLDKTENIPTENLLVEIQGNTFEAYNKVKQVYENITQLEFPGKFIDRQIEESFATQQRILKIISLFAFVAIVISLLGLLAISTYFIQQKAREIAIRKIFGSNGTLILYKLICTFIRYVVIAFIITTPVMVYTMRQWLSNYSYRISLSPFIFISAGLFCLIISFLTVFWQSYRAANQNPIENVKTE</sequence>
<evidence type="ECO:0000256" key="5">
    <source>
        <dbReference type="ARBA" id="ARBA00023136"/>
    </source>
</evidence>
<accession>A0AAP2Q7A7</accession>
<comment type="subcellular location">
    <subcellularLocation>
        <location evidence="1">Cell membrane</location>
        <topology evidence="1">Multi-pass membrane protein</topology>
    </subcellularLocation>
</comment>
<evidence type="ECO:0000256" key="1">
    <source>
        <dbReference type="ARBA" id="ARBA00004651"/>
    </source>
</evidence>
<dbReference type="PANTHER" id="PTHR30572">
    <property type="entry name" value="MEMBRANE COMPONENT OF TRANSPORTER-RELATED"/>
    <property type="match status" value="1"/>
</dbReference>
<feature type="domain" description="ABC3 transporter permease C-terminal" evidence="7">
    <location>
        <begin position="662"/>
        <end position="775"/>
    </location>
</feature>
<dbReference type="Pfam" id="PF02687">
    <property type="entry name" value="FtsX"/>
    <property type="match status" value="2"/>
</dbReference>
<proteinExistence type="predicted"/>
<evidence type="ECO:0000313" key="9">
    <source>
        <dbReference type="EMBL" id="MCB6518350.1"/>
    </source>
</evidence>
<evidence type="ECO:0000256" key="2">
    <source>
        <dbReference type="ARBA" id="ARBA00022475"/>
    </source>
</evidence>
<dbReference type="RefSeq" id="WP_227154335.1">
    <property type="nucleotide sequence ID" value="NZ_JAHOOC010000016.1"/>
</dbReference>
<protein>
    <submittedName>
        <fullName evidence="9">ABC transporter permease</fullName>
    </submittedName>
</protein>
<feature type="transmembrane region" description="Helical" evidence="6">
    <location>
        <begin position="282"/>
        <end position="304"/>
    </location>
</feature>
<comment type="caution">
    <text evidence="9">The sequence shown here is derived from an EMBL/GenBank/DDBJ whole genome shotgun (WGS) entry which is preliminary data.</text>
</comment>
<feature type="domain" description="ABC3 transporter permease C-terminal" evidence="7">
    <location>
        <begin position="288"/>
        <end position="403"/>
    </location>
</feature>
<feature type="transmembrane region" description="Helical" evidence="6">
    <location>
        <begin position="703"/>
        <end position="726"/>
    </location>
</feature>
<keyword evidence="4 6" id="KW-1133">Transmembrane helix</keyword>
<dbReference type="GO" id="GO:0022857">
    <property type="term" value="F:transmembrane transporter activity"/>
    <property type="evidence" value="ECO:0007669"/>
    <property type="project" value="TreeGrafter"/>
</dbReference>
<feature type="transmembrane region" description="Helical" evidence="6">
    <location>
        <begin position="746"/>
        <end position="765"/>
    </location>
</feature>
<dbReference type="GO" id="GO:0005886">
    <property type="term" value="C:plasma membrane"/>
    <property type="evidence" value="ECO:0007669"/>
    <property type="project" value="UniProtKB-SubCell"/>
</dbReference>
<evidence type="ECO:0000259" key="8">
    <source>
        <dbReference type="Pfam" id="PF12704"/>
    </source>
</evidence>
<keyword evidence="2" id="KW-1003">Cell membrane</keyword>
<dbReference type="InterPro" id="IPR050250">
    <property type="entry name" value="Macrolide_Exporter_MacB"/>
</dbReference>
<feature type="transmembrane region" description="Helical" evidence="6">
    <location>
        <begin position="421"/>
        <end position="445"/>
    </location>
</feature>
<feature type="transmembrane region" description="Helical" evidence="6">
    <location>
        <begin position="333"/>
        <end position="356"/>
    </location>
</feature>
<evidence type="ECO:0000256" key="4">
    <source>
        <dbReference type="ARBA" id="ARBA00022989"/>
    </source>
</evidence>
<dbReference type="PANTHER" id="PTHR30572:SF18">
    <property type="entry name" value="ABC-TYPE MACROLIDE FAMILY EXPORT SYSTEM PERMEASE COMPONENT 2"/>
    <property type="match status" value="1"/>
</dbReference>
<dbReference type="InterPro" id="IPR025857">
    <property type="entry name" value="MacB_PCD"/>
</dbReference>
<gene>
    <name evidence="9" type="ORF">LI194_11135</name>
</gene>
<keyword evidence="3 6" id="KW-0812">Transmembrane</keyword>
<evidence type="ECO:0000313" key="10">
    <source>
        <dbReference type="Proteomes" id="UP001198806"/>
    </source>
</evidence>
<feature type="domain" description="MacB-like periplasmic core" evidence="8">
    <location>
        <begin position="22"/>
        <end position="185"/>
    </location>
</feature>
<dbReference type="Pfam" id="PF12704">
    <property type="entry name" value="MacB_PCD"/>
    <property type="match status" value="1"/>
</dbReference>
<feature type="transmembrane region" description="Helical" evidence="6">
    <location>
        <begin position="21"/>
        <end position="41"/>
    </location>
</feature>
<feature type="transmembrane region" description="Helical" evidence="6">
    <location>
        <begin position="376"/>
        <end position="400"/>
    </location>
</feature>
<feature type="transmembrane region" description="Helical" evidence="6">
    <location>
        <begin position="659"/>
        <end position="683"/>
    </location>
</feature>
<dbReference type="InterPro" id="IPR003838">
    <property type="entry name" value="ABC3_permease_C"/>
</dbReference>
<dbReference type="AlphaFoldDB" id="A0AAP2Q7A7"/>
<keyword evidence="5 6" id="KW-0472">Membrane</keyword>
<organism evidence="9 10">
    <name type="scientific">Parabacteroides distasonis</name>
    <dbReference type="NCBI Taxonomy" id="823"/>
    <lineage>
        <taxon>Bacteria</taxon>
        <taxon>Pseudomonadati</taxon>
        <taxon>Bacteroidota</taxon>
        <taxon>Bacteroidia</taxon>
        <taxon>Bacteroidales</taxon>
        <taxon>Tannerellaceae</taxon>
        <taxon>Parabacteroides</taxon>
    </lineage>
</organism>
<dbReference type="Proteomes" id="UP001198806">
    <property type="component" value="Unassembled WGS sequence"/>
</dbReference>